<dbReference type="CDD" id="cd09276">
    <property type="entry name" value="Rnase_HI_RT_non_LTR"/>
    <property type="match status" value="1"/>
</dbReference>
<proteinExistence type="predicted"/>
<sequence length="287" mass="32677">MKSALKLYHKLIHLPHSNMWWFESGTRRLKTRDCFLQAVLKEMDRLDIPSQIEPLLSSINPLQASKILYHLGLMSPVLKVQDCSAELFNVGMETIYNRFAFEAWLYIYADGLKLEMNGVAVTGVYCKHFSHCLSLGTTKYAFDDEVEAIRVALTYSNARLPLFDQDVIFSDSQAAIMAIANCSQAPSSMSIMQCRSLMGEMREKYKTIVLQWIPSHCGIPGNEKADGLAKKGCLVNQAPYNLVSYKSALSMINQLLNTTHMSSMKERTKENPRRKTKKRMEFLDLLE</sequence>
<comment type="caution">
    <text evidence="2">The sequence shown here is derived from an EMBL/GenBank/DDBJ whole genome shotgun (WGS) entry which is preliminary data.</text>
</comment>
<evidence type="ECO:0000313" key="3">
    <source>
        <dbReference type="Proteomes" id="UP000887013"/>
    </source>
</evidence>
<dbReference type="InterPro" id="IPR036397">
    <property type="entry name" value="RNaseH_sf"/>
</dbReference>
<reference evidence="2" key="1">
    <citation type="submission" date="2020-08" db="EMBL/GenBank/DDBJ databases">
        <title>Multicomponent nature underlies the extraordinary mechanical properties of spider dragline silk.</title>
        <authorList>
            <person name="Kono N."/>
            <person name="Nakamura H."/>
            <person name="Mori M."/>
            <person name="Yoshida Y."/>
            <person name="Ohtoshi R."/>
            <person name="Malay A.D."/>
            <person name="Moran D.A.P."/>
            <person name="Tomita M."/>
            <person name="Numata K."/>
            <person name="Arakawa K."/>
        </authorList>
    </citation>
    <scope>NUCLEOTIDE SEQUENCE</scope>
</reference>
<dbReference type="InterPro" id="IPR012337">
    <property type="entry name" value="RNaseH-like_sf"/>
</dbReference>
<evidence type="ECO:0000313" key="2">
    <source>
        <dbReference type="EMBL" id="GFU36230.1"/>
    </source>
</evidence>
<dbReference type="OrthoDB" id="6429252at2759"/>
<dbReference type="Gene3D" id="3.30.420.10">
    <property type="entry name" value="Ribonuclease H-like superfamily/Ribonuclease H"/>
    <property type="match status" value="1"/>
</dbReference>
<dbReference type="AlphaFoldDB" id="A0A8X6QPS3"/>
<feature type="domain" description="RNase H type-1" evidence="1">
    <location>
        <begin position="101"/>
        <end position="234"/>
    </location>
</feature>
<dbReference type="Pfam" id="PF00075">
    <property type="entry name" value="RNase_H"/>
    <property type="match status" value="1"/>
</dbReference>
<dbReference type="GO" id="GO:0003676">
    <property type="term" value="F:nucleic acid binding"/>
    <property type="evidence" value="ECO:0007669"/>
    <property type="project" value="InterPro"/>
</dbReference>
<dbReference type="GO" id="GO:0004523">
    <property type="term" value="F:RNA-DNA hybrid ribonuclease activity"/>
    <property type="evidence" value="ECO:0007669"/>
    <property type="project" value="InterPro"/>
</dbReference>
<gene>
    <name evidence="2" type="primary">LOC103524116</name>
    <name evidence="2" type="ORF">NPIL_443301</name>
</gene>
<protein>
    <submittedName>
        <fullName evidence="2">Uncharacterized protein LOC103524116</fullName>
    </submittedName>
</protein>
<accession>A0A8X6QPS3</accession>
<dbReference type="Proteomes" id="UP000887013">
    <property type="component" value="Unassembled WGS sequence"/>
</dbReference>
<organism evidence="2 3">
    <name type="scientific">Nephila pilipes</name>
    <name type="common">Giant wood spider</name>
    <name type="synonym">Nephila maculata</name>
    <dbReference type="NCBI Taxonomy" id="299642"/>
    <lineage>
        <taxon>Eukaryota</taxon>
        <taxon>Metazoa</taxon>
        <taxon>Ecdysozoa</taxon>
        <taxon>Arthropoda</taxon>
        <taxon>Chelicerata</taxon>
        <taxon>Arachnida</taxon>
        <taxon>Araneae</taxon>
        <taxon>Araneomorphae</taxon>
        <taxon>Entelegynae</taxon>
        <taxon>Araneoidea</taxon>
        <taxon>Nephilidae</taxon>
        <taxon>Nephila</taxon>
    </lineage>
</organism>
<dbReference type="EMBL" id="BMAW01083920">
    <property type="protein sequence ID" value="GFU36230.1"/>
    <property type="molecule type" value="Genomic_DNA"/>
</dbReference>
<dbReference type="InterPro" id="IPR002156">
    <property type="entry name" value="RNaseH_domain"/>
</dbReference>
<keyword evidence="3" id="KW-1185">Reference proteome</keyword>
<evidence type="ECO:0000259" key="1">
    <source>
        <dbReference type="PROSITE" id="PS50879"/>
    </source>
</evidence>
<dbReference type="PROSITE" id="PS50879">
    <property type="entry name" value="RNASE_H_1"/>
    <property type="match status" value="1"/>
</dbReference>
<name>A0A8X6QPS3_NEPPI</name>
<dbReference type="SUPFAM" id="SSF53098">
    <property type="entry name" value="Ribonuclease H-like"/>
    <property type="match status" value="1"/>
</dbReference>